<comment type="caution">
    <text evidence="2">The sequence shown here is derived from an EMBL/GenBank/DDBJ whole genome shotgun (WGS) entry which is preliminary data.</text>
</comment>
<reference evidence="2" key="1">
    <citation type="submission" date="2023-07" db="EMBL/GenBank/DDBJ databases">
        <authorList>
            <consortium name="CYATHOMIX"/>
        </authorList>
    </citation>
    <scope>NUCLEOTIDE SEQUENCE</scope>
    <source>
        <strain evidence="2">N/A</strain>
    </source>
</reference>
<organism evidence="2 3">
    <name type="scientific">Cylicocyclus nassatus</name>
    <name type="common">Nematode worm</name>
    <dbReference type="NCBI Taxonomy" id="53992"/>
    <lineage>
        <taxon>Eukaryota</taxon>
        <taxon>Metazoa</taxon>
        <taxon>Ecdysozoa</taxon>
        <taxon>Nematoda</taxon>
        <taxon>Chromadorea</taxon>
        <taxon>Rhabditida</taxon>
        <taxon>Rhabditina</taxon>
        <taxon>Rhabditomorpha</taxon>
        <taxon>Strongyloidea</taxon>
        <taxon>Strongylidae</taxon>
        <taxon>Cylicocyclus</taxon>
    </lineage>
</organism>
<accession>A0AA36LZL8</accession>
<evidence type="ECO:0008006" key="4">
    <source>
        <dbReference type="Google" id="ProtNLM"/>
    </source>
</evidence>
<name>A0AA36LZL8_CYLNA</name>
<evidence type="ECO:0000256" key="1">
    <source>
        <dbReference type="SAM" id="SignalP"/>
    </source>
</evidence>
<dbReference type="Proteomes" id="UP001176961">
    <property type="component" value="Unassembled WGS sequence"/>
</dbReference>
<proteinExistence type="predicted"/>
<keyword evidence="1" id="KW-0732">Signal</keyword>
<dbReference type="EMBL" id="CATQJL010000112">
    <property type="protein sequence ID" value="CAJ0594528.1"/>
    <property type="molecule type" value="Genomic_DNA"/>
</dbReference>
<dbReference type="AlphaFoldDB" id="A0AA36LZL8"/>
<evidence type="ECO:0000313" key="3">
    <source>
        <dbReference type="Proteomes" id="UP001176961"/>
    </source>
</evidence>
<evidence type="ECO:0000313" key="2">
    <source>
        <dbReference type="EMBL" id="CAJ0594528.1"/>
    </source>
</evidence>
<protein>
    <recommendedName>
        <fullName evidence="4">Secreted protein</fullName>
    </recommendedName>
</protein>
<feature type="signal peptide" evidence="1">
    <location>
        <begin position="1"/>
        <end position="23"/>
    </location>
</feature>
<sequence>MYGIAHGLFWALDFFFLLNDVDDTTPSNGVWAGYLVRVIVIGKRDLTSRTKPVSVHLSIVLSTEVSSEHTARASSMIGAFDMASRGRRIAMFSL</sequence>
<feature type="chain" id="PRO_5041467277" description="Secreted protein" evidence="1">
    <location>
        <begin position="24"/>
        <end position="94"/>
    </location>
</feature>
<keyword evidence="3" id="KW-1185">Reference proteome</keyword>
<gene>
    <name evidence="2" type="ORF">CYNAS_LOCUS6511</name>
</gene>